<gene>
    <name evidence="2" type="ORF">P43SY_008892</name>
</gene>
<evidence type="ECO:0000313" key="2">
    <source>
        <dbReference type="EMBL" id="KAJ0394778.1"/>
    </source>
</evidence>
<evidence type="ECO:0008006" key="4">
    <source>
        <dbReference type="Google" id="ProtNLM"/>
    </source>
</evidence>
<keyword evidence="3" id="KW-1185">Reference proteome</keyword>
<evidence type="ECO:0000256" key="1">
    <source>
        <dbReference type="ARBA" id="ARBA00006545"/>
    </source>
</evidence>
<sequence>MLPSAKFPVILNPTNSGFSDKTVGKPPKPLLNLVVDADLAAKVGIYKLLEFQLSNLALKADLDFLVNLIKLLDPFMASDAAVQHAAMRTLDQVLRRRMPPAPVAQLTPDGNIRRDMVYFDVFRISALSVDLEYSISRKEIVSSAGGGNSIVFGVITQVVGLIGSNLSGSPTLSFSEIVIARCFSTKERLQSQLIQNFVRQAVLQAYRFVGSVDIIGDPIGLVEDLGSGVIEFLKITKDEVLGDSQTRGEGVKLLGKTIVRTGAAKITGSLDKFVGEFADEDDSANASATSSSKPAEGVTGLAPIDGGLKFAKDFGKGLTGIFTKPVEGAMKGGVTGLVQGTVQGIAGPGVVLLKQITAQVELTGNEQELQFVVKDSYGGAIDKTIGKCVLPMDQVQQDFRPPEYSSTLAQWVKTGQRPEETKKNVSNQVTQKEYTLYTRNDKSGGASALLGLGGSNKLRASDDDFQLLLTIGGLRDMRVTNKSMLHDETLGYTQLPVMLESTSSPIEKELQLHSQKGGAGEFIGFVTVKIETILATDSTDTSTPRSDGVATPIATLNKASSVTGNLKAGKIRVACEFS</sequence>
<dbReference type="InterPro" id="IPR026847">
    <property type="entry name" value="VPS13"/>
</dbReference>
<dbReference type="GO" id="GO:0006623">
    <property type="term" value="P:protein targeting to vacuole"/>
    <property type="evidence" value="ECO:0007669"/>
    <property type="project" value="TreeGrafter"/>
</dbReference>
<dbReference type="GO" id="GO:0045053">
    <property type="term" value="P:protein retention in Golgi apparatus"/>
    <property type="evidence" value="ECO:0007669"/>
    <property type="project" value="TreeGrafter"/>
</dbReference>
<comment type="similarity">
    <text evidence="1">Belongs to the VPS13 family.</text>
</comment>
<dbReference type="EMBL" id="JAKCXM010000384">
    <property type="protein sequence ID" value="KAJ0394778.1"/>
    <property type="molecule type" value="Genomic_DNA"/>
</dbReference>
<dbReference type="PANTHER" id="PTHR16166:SF93">
    <property type="entry name" value="INTERMEMBRANE LIPID TRANSFER PROTEIN VPS13"/>
    <property type="match status" value="1"/>
</dbReference>
<accession>A0AAD5Q7K4</accession>
<dbReference type="PANTHER" id="PTHR16166">
    <property type="entry name" value="VACUOLAR PROTEIN SORTING-ASSOCIATED PROTEIN VPS13"/>
    <property type="match status" value="1"/>
</dbReference>
<dbReference type="AlphaFoldDB" id="A0AAD5Q7K4"/>
<protein>
    <recommendedName>
        <fullName evidence="4">Vacuolar protein sorting-associated protein 13 DH-like domain-containing protein</fullName>
    </recommendedName>
</protein>
<evidence type="ECO:0000313" key="3">
    <source>
        <dbReference type="Proteomes" id="UP001209570"/>
    </source>
</evidence>
<proteinExistence type="inferred from homology"/>
<organism evidence="2 3">
    <name type="scientific">Pythium insidiosum</name>
    <name type="common">Pythiosis disease agent</name>
    <dbReference type="NCBI Taxonomy" id="114742"/>
    <lineage>
        <taxon>Eukaryota</taxon>
        <taxon>Sar</taxon>
        <taxon>Stramenopiles</taxon>
        <taxon>Oomycota</taxon>
        <taxon>Peronosporomycetes</taxon>
        <taxon>Pythiales</taxon>
        <taxon>Pythiaceae</taxon>
        <taxon>Pythium</taxon>
    </lineage>
</organism>
<comment type="caution">
    <text evidence="2">The sequence shown here is derived from an EMBL/GenBank/DDBJ whole genome shotgun (WGS) entry which is preliminary data.</text>
</comment>
<dbReference type="Proteomes" id="UP001209570">
    <property type="component" value="Unassembled WGS sequence"/>
</dbReference>
<reference evidence="2" key="1">
    <citation type="submission" date="2021-12" db="EMBL/GenBank/DDBJ databases">
        <title>Prjna785345.</title>
        <authorList>
            <person name="Rujirawat T."/>
            <person name="Krajaejun T."/>
        </authorList>
    </citation>
    <scope>NUCLEOTIDE SEQUENCE</scope>
    <source>
        <strain evidence="2">Pi057C3</strain>
    </source>
</reference>
<name>A0AAD5Q7K4_PYTIN</name>